<comment type="catalytic activity">
    <reaction evidence="6 8">
        <text>2 cob(II)yrinate a,c diamide + reduced [electron-transfer flavoprotein] + 2 ATP = 2 adenosylcob(III)yrinate a,c-diamide + 2 triphosphate + oxidized [electron-transfer flavoprotein] + 3 H(+)</text>
        <dbReference type="Rhea" id="RHEA:11528"/>
        <dbReference type="Rhea" id="RHEA-COMP:10685"/>
        <dbReference type="Rhea" id="RHEA-COMP:10686"/>
        <dbReference type="ChEBI" id="CHEBI:15378"/>
        <dbReference type="ChEBI" id="CHEBI:18036"/>
        <dbReference type="ChEBI" id="CHEBI:30616"/>
        <dbReference type="ChEBI" id="CHEBI:57692"/>
        <dbReference type="ChEBI" id="CHEBI:58307"/>
        <dbReference type="ChEBI" id="CHEBI:58503"/>
        <dbReference type="ChEBI" id="CHEBI:58537"/>
        <dbReference type="EC" id="2.5.1.17"/>
    </reaction>
</comment>
<evidence type="ECO:0000256" key="9">
    <source>
        <dbReference type="SAM" id="MobiDB-lite"/>
    </source>
</evidence>
<protein>
    <recommendedName>
        <fullName evidence="3 8">Corrinoid adenosyltransferase</fullName>
        <ecNumber evidence="3 8">2.5.1.17</ecNumber>
    </recommendedName>
    <alternativeName>
        <fullName evidence="8">Cob(II)alamin adenosyltransferase</fullName>
    </alternativeName>
    <alternativeName>
        <fullName evidence="8">Cob(II)yrinic acid a,c-diamide adenosyltransferase</fullName>
    </alternativeName>
</protein>
<organism evidence="10 11">
    <name type="scientific">Arsukibacterium tuosuense</name>
    <dbReference type="NCBI Taxonomy" id="1323745"/>
    <lineage>
        <taxon>Bacteria</taxon>
        <taxon>Pseudomonadati</taxon>
        <taxon>Pseudomonadota</taxon>
        <taxon>Gammaproteobacteria</taxon>
        <taxon>Chromatiales</taxon>
        <taxon>Chromatiaceae</taxon>
        <taxon>Arsukibacterium</taxon>
    </lineage>
</organism>
<dbReference type="OrthoDB" id="9810309at2"/>
<comment type="similarity">
    <text evidence="2 8">Belongs to the Cob(I)alamin adenosyltransferase family.</text>
</comment>
<keyword evidence="8" id="KW-0067">ATP-binding</keyword>
<dbReference type="EC" id="2.5.1.17" evidence="3 8"/>
<keyword evidence="11" id="KW-1185">Reference proteome</keyword>
<dbReference type="Gene3D" id="3.40.50.300">
    <property type="entry name" value="P-loop containing nucleotide triphosphate hydrolases"/>
    <property type="match status" value="1"/>
</dbReference>
<comment type="pathway">
    <text evidence="1 8">Cofactor biosynthesis; adenosylcobalamin biosynthesis; adenosylcobalamin from cob(II)yrinate a,c-diamide: step 2/7.</text>
</comment>
<comment type="function">
    <text evidence="5 8">Required for both de novo synthesis of the corrin ring for the assimilation of exogenous corrinoids. Participates in the adenosylation of a variety of incomplete and complete corrinoids.</text>
</comment>
<dbReference type="InterPro" id="IPR003724">
    <property type="entry name" value="CblAdoTrfase_CobA"/>
</dbReference>
<evidence type="ECO:0000256" key="7">
    <source>
        <dbReference type="ARBA" id="ARBA00048692"/>
    </source>
</evidence>
<evidence type="ECO:0000313" key="11">
    <source>
        <dbReference type="Proteomes" id="UP000219353"/>
    </source>
</evidence>
<keyword evidence="8" id="KW-0963">Cytoplasm</keyword>
<dbReference type="Proteomes" id="UP000219353">
    <property type="component" value="Unassembled WGS sequence"/>
</dbReference>
<gene>
    <name evidence="10" type="ORF">SAMN06297280_0530</name>
</gene>
<dbReference type="PANTHER" id="PTHR46638">
    <property type="entry name" value="CORRINOID ADENOSYLTRANSFERASE"/>
    <property type="match status" value="1"/>
</dbReference>
<dbReference type="Pfam" id="PF02572">
    <property type="entry name" value="CobA_CobO_BtuR"/>
    <property type="match status" value="1"/>
</dbReference>
<evidence type="ECO:0000313" key="10">
    <source>
        <dbReference type="EMBL" id="SNY43087.1"/>
    </source>
</evidence>
<evidence type="ECO:0000256" key="1">
    <source>
        <dbReference type="ARBA" id="ARBA00005121"/>
    </source>
</evidence>
<keyword evidence="8" id="KW-0547">Nucleotide-binding</keyword>
<evidence type="ECO:0000256" key="3">
    <source>
        <dbReference type="ARBA" id="ARBA00012454"/>
    </source>
</evidence>
<sequence>MTDNNGTNTKGVSNNAENEQIRQQRHKQRQQKLQQQVQQGIAKATVEKGLLLVITGNGKGKSTSGFGTVARAVGHGLKAGVVQFIKGSWECGERNLLEQHQVEFAVMATGFTWDTQDKAADIAAAEQVWARAEQMLADPAIDLVLLDELTYMVSYHYIELEQIVRALQNRPSAQHVVITGRSCHRTLIEMADTVSEVQVVKHAFDAGIKAQRGLDW</sequence>
<dbReference type="GO" id="GO:0006779">
    <property type="term" value="P:porphyrin-containing compound biosynthetic process"/>
    <property type="evidence" value="ECO:0007669"/>
    <property type="project" value="UniProtKB-UniRule"/>
</dbReference>
<evidence type="ECO:0000256" key="6">
    <source>
        <dbReference type="ARBA" id="ARBA00048555"/>
    </source>
</evidence>
<keyword evidence="8" id="KW-0169">Cobalamin biosynthesis</keyword>
<dbReference type="AlphaFoldDB" id="A0A285I5H5"/>
<dbReference type="UniPathway" id="UPA00148">
    <property type="reaction ID" value="UER00233"/>
</dbReference>
<comment type="subcellular location">
    <subcellularLocation>
        <location evidence="8">Cytoplasm</location>
    </subcellularLocation>
</comment>
<dbReference type="CDD" id="cd00561">
    <property type="entry name" value="CobA_ACA"/>
    <property type="match status" value="1"/>
</dbReference>
<dbReference type="PANTHER" id="PTHR46638:SF1">
    <property type="entry name" value="CORRINOID ADENOSYLTRANSFERASE"/>
    <property type="match status" value="1"/>
</dbReference>
<dbReference type="GO" id="GO:0005524">
    <property type="term" value="F:ATP binding"/>
    <property type="evidence" value="ECO:0007669"/>
    <property type="project" value="UniProtKB-UniRule"/>
</dbReference>
<proteinExistence type="inferred from homology"/>
<dbReference type="InterPro" id="IPR027417">
    <property type="entry name" value="P-loop_NTPase"/>
</dbReference>
<evidence type="ECO:0000256" key="4">
    <source>
        <dbReference type="ARBA" id="ARBA00023244"/>
    </source>
</evidence>
<evidence type="ECO:0000256" key="2">
    <source>
        <dbReference type="ARBA" id="ARBA00007487"/>
    </source>
</evidence>
<comment type="catalytic activity">
    <reaction evidence="7 8">
        <text>2 cob(II)alamin + reduced [electron-transfer flavoprotein] + 2 ATP = 2 adenosylcob(III)alamin + 2 triphosphate + oxidized [electron-transfer flavoprotein] + 3 H(+)</text>
        <dbReference type="Rhea" id="RHEA:28671"/>
        <dbReference type="Rhea" id="RHEA-COMP:10685"/>
        <dbReference type="Rhea" id="RHEA-COMP:10686"/>
        <dbReference type="ChEBI" id="CHEBI:15378"/>
        <dbReference type="ChEBI" id="CHEBI:16304"/>
        <dbReference type="ChEBI" id="CHEBI:18036"/>
        <dbReference type="ChEBI" id="CHEBI:18408"/>
        <dbReference type="ChEBI" id="CHEBI:30616"/>
        <dbReference type="ChEBI" id="CHEBI:57692"/>
        <dbReference type="ChEBI" id="CHEBI:58307"/>
        <dbReference type="EC" id="2.5.1.17"/>
    </reaction>
</comment>
<reference evidence="11" key="1">
    <citation type="submission" date="2017-09" db="EMBL/GenBank/DDBJ databases">
        <authorList>
            <person name="Varghese N."/>
            <person name="Submissions S."/>
        </authorList>
    </citation>
    <scope>NUCLEOTIDE SEQUENCE [LARGE SCALE GENOMIC DNA]</scope>
    <source>
        <strain evidence="11">CGMCC 1.12461</strain>
    </source>
</reference>
<dbReference type="SUPFAM" id="SSF52540">
    <property type="entry name" value="P-loop containing nucleoside triphosphate hydrolases"/>
    <property type="match status" value="1"/>
</dbReference>
<keyword evidence="8 10" id="KW-0808">Transferase</keyword>
<evidence type="ECO:0000256" key="8">
    <source>
        <dbReference type="PIRNR" id="PIRNR015617"/>
    </source>
</evidence>
<feature type="compositionally biased region" description="Polar residues" evidence="9">
    <location>
        <begin position="1"/>
        <end position="18"/>
    </location>
</feature>
<dbReference type="NCBIfam" id="TIGR00708">
    <property type="entry name" value="cobA"/>
    <property type="match status" value="1"/>
</dbReference>
<dbReference type="EMBL" id="OBEB01000001">
    <property type="protein sequence ID" value="SNY43087.1"/>
    <property type="molecule type" value="Genomic_DNA"/>
</dbReference>
<dbReference type="PIRSF" id="PIRSF015617">
    <property type="entry name" value="Adensltrnsf_CobA"/>
    <property type="match status" value="1"/>
</dbReference>
<dbReference type="GO" id="GO:0009236">
    <property type="term" value="P:cobalamin biosynthetic process"/>
    <property type="evidence" value="ECO:0007669"/>
    <property type="project" value="UniProtKB-UniRule"/>
</dbReference>
<dbReference type="NCBIfam" id="NF004637">
    <property type="entry name" value="PRK05986.1"/>
    <property type="match status" value="1"/>
</dbReference>
<dbReference type="RefSeq" id="WP_097109793.1">
    <property type="nucleotide sequence ID" value="NZ_OBEB01000001.1"/>
</dbReference>
<accession>A0A285I5H5</accession>
<evidence type="ECO:0000256" key="5">
    <source>
        <dbReference type="ARBA" id="ARBA00024929"/>
    </source>
</evidence>
<dbReference type="GO" id="GO:0005737">
    <property type="term" value="C:cytoplasm"/>
    <property type="evidence" value="ECO:0007669"/>
    <property type="project" value="UniProtKB-SubCell"/>
</dbReference>
<feature type="region of interest" description="Disordered" evidence="9">
    <location>
        <begin position="1"/>
        <end position="34"/>
    </location>
</feature>
<keyword evidence="4 8" id="KW-0627">Porphyrin biosynthesis</keyword>
<dbReference type="GO" id="GO:0008817">
    <property type="term" value="F:corrinoid adenosyltransferase activity"/>
    <property type="evidence" value="ECO:0007669"/>
    <property type="project" value="UniProtKB-UniRule"/>
</dbReference>
<name>A0A285I5H5_9GAMM</name>